<evidence type="ECO:0000256" key="2">
    <source>
        <dbReference type="ARBA" id="ARBA00004141"/>
    </source>
</evidence>
<comment type="similarity">
    <text evidence="4">Belongs to the rad1 family.</text>
</comment>
<keyword evidence="10" id="KW-0539">Nucleus</keyword>
<dbReference type="InterPro" id="IPR007915">
    <property type="entry name" value="TMEM258/Ost5"/>
</dbReference>
<reference evidence="14" key="2">
    <citation type="submission" date="2019-10" db="EMBL/GenBank/DDBJ databases">
        <authorList>
            <consortium name="NCBI Genome Project"/>
        </authorList>
    </citation>
    <scope>NUCLEOTIDE SEQUENCE</scope>
    <source>
        <strain evidence="14">NI907</strain>
    </source>
</reference>
<keyword evidence="6" id="KW-0227">DNA damage</keyword>
<reference evidence="14" key="1">
    <citation type="journal article" date="2019" name="Mol. Biol. Evol.">
        <title>Blast fungal genomes show frequent chromosomal changes, gene gains and losses, and effector gene turnover.</title>
        <authorList>
            <person name="Gomez Luciano L.B."/>
            <person name="Jason Tsai I."/>
            <person name="Chuma I."/>
            <person name="Tosa Y."/>
            <person name="Chen Y.H."/>
            <person name="Li J.Y."/>
            <person name="Li M.Y."/>
            <person name="Jade Lu M.Y."/>
            <person name="Nakayashiki H."/>
            <person name="Li W.H."/>
        </authorList>
    </citation>
    <scope>NUCLEOTIDE SEQUENCE</scope>
    <source>
        <strain evidence="14">NI907</strain>
    </source>
</reference>
<feature type="region of interest" description="Disordered" evidence="11">
    <location>
        <begin position="414"/>
        <end position="433"/>
    </location>
</feature>
<evidence type="ECO:0000256" key="10">
    <source>
        <dbReference type="ARBA" id="ARBA00023242"/>
    </source>
</evidence>
<comment type="similarity">
    <text evidence="3">Belongs to the OST5 family.</text>
</comment>
<dbReference type="AlphaFoldDB" id="A0A6P8BJF0"/>
<organism evidence="13 14">
    <name type="scientific">Pyricularia grisea</name>
    <name type="common">Crabgrass-specific blast fungus</name>
    <name type="synonym">Magnaporthe grisea</name>
    <dbReference type="NCBI Taxonomy" id="148305"/>
    <lineage>
        <taxon>Eukaryota</taxon>
        <taxon>Fungi</taxon>
        <taxon>Dikarya</taxon>
        <taxon>Ascomycota</taxon>
        <taxon>Pezizomycotina</taxon>
        <taxon>Sordariomycetes</taxon>
        <taxon>Sordariomycetidae</taxon>
        <taxon>Magnaporthales</taxon>
        <taxon>Pyriculariaceae</taxon>
        <taxon>Pyricularia</taxon>
    </lineage>
</organism>
<feature type="transmembrane region" description="Helical" evidence="12">
    <location>
        <begin position="51"/>
        <end position="70"/>
    </location>
</feature>
<protein>
    <submittedName>
        <fullName evidence="14">Uncharacterized protein</fullName>
    </submittedName>
</protein>
<evidence type="ECO:0000256" key="4">
    <source>
        <dbReference type="ARBA" id="ARBA00010991"/>
    </source>
</evidence>
<dbReference type="RefSeq" id="XP_030987242.1">
    <property type="nucleotide sequence ID" value="XM_031120400.1"/>
</dbReference>
<evidence type="ECO:0000256" key="5">
    <source>
        <dbReference type="ARBA" id="ARBA00022692"/>
    </source>
</evidence>
<dbReference type="PANTHER" id="PTHR10870:SF0">
    <property type="entry name" value="CELL CYCLE CHECKPOINT PROTEIN RAD1"/>
    <property type="match status" value="1"/>
</dbReference>
<dbReference type="FunFam" id="3.70.10.10:FF:000014">
    <property type="entry name" value="DNA repair protein Rad1, putative"/>
    <property type="match status" value="1"/>
</dbReference>
<dbReference type="CDD" id="cd00577">
    <property type="entry name" value="PCNA"/>
    <property type="match status" value="1"/>
</dbReference>
<evidence type="ECO:0000256" key="6">
    <source>
        <dbReference type="ARBA" id="ARBA00022763"/>
    </source>
</evidence>
<evidence type="ECO:0000313" key="13">
    <source>
        <dbReference type="Proteomes" id="UP000515153"/>
    </source>
</evidence>
<reference evidence="14" key="3">
    <citation type="submission" date="2025-08" db="UniProtKB">
        <authorList>
            <consortium name="RefSeq"/>
        </authorList>
    </citation>
    <scope>IDENTIFICATION</scope>
    <source>
        <strain evidence="14">NI907</strain>
    </source>
</reference>
<dbReference type="GO" id="GO:0008250">
    <property type="term" value="C:oligosaccharyltransferase complex"/>
    <property type="evidence" value="ECO:0007669"/>
    <property type="project" value="InterPro"/>
</dbReference>
<dbReference type="InterPro" id="IPR046938">
    <property type="entry name" value="DNA_clamp_sf"/>
</dbReference>
<dbReference type="InterPro" id="IPR003021">
    <property type="entry name" value="Rad1_Rec1_Rad17"/>
</dbReference>
<dbReference type="SUPFAM" id="SSF55979">
    <property type="entry name" value="DNA clamp"/>
    <property type="match status" value="1"/>
</dbReference>
<proteinExistence type="inferred from homology"/>
<dbReference type="Pfam" id="PF02144">
    <property type="entry name" value="Rad1"/>
    <property type="match status" value="1"/>
</dbReference>
<accession>A0A6P8BJF0</accession>
<evidence type="ECO:0000256" key="1">
    <source>
        <dbReference type="ARBA" id="ARBA00004123"/>
    </source>
</evidence>
<name>A0A6P8BJF0_PYRGI</name>
<dbReference type="GeneID" id="41955314"/>
<comment type="subcellular location">
    <subcellularLocation>
        <location evidence="2">Membrane</location>
        <topology evidence="2">Multi-pass membrane protein</topology>
    </subcellularLocation>
    <subcellularLocation>
        <location evidence="1">Nucleus</location>
    </subcellularLocation>
</comment>
<dbReference type="Pfam" id="PF05251">
    <property type="entry name" value="Ost5"/>
    <property type="match status" value="1"/>
</dbReference>
<feature type="transmembrane region" description="Helical" evidence="12">
    <location>
        <begin position="77"/>
        <end position="96"/>
    </location>
</feature>
<dbReference type="GO" id="GO:0030896">
    <property type="term" value="C:checkpoint clamp complex"/>
    <property type="evidence" value="ECO:0007669"/>
    <property type="project" value="TreeGrafter"/>
</dbReference>
<dbReference type="Gene3D" id="3.70.10.10">
    <property type="match status" value="1"/>
</dbReference>
<dbReference type="PANTHER" id="PTHR10870">
    <property type="entry name" value="CELL CYCLE CHECKPOINT PROTEIN RAD1"/>
    <property type="match status" value="1"/>
</dbReference>
<evidence type="ECO:0000256" key="8">
    <source>
        <dbReference type="ARBA" id="ARBA00023136"/>
    </source>
</evidence>
<evidence type="ECO:0000256" key="7">
    <source>
        <dbReference type="ARBA" id="ARBA00022989"/>
    </source>
</evidence>
<dbReference type="GO" id="GO:0006281">
    <property type="term" value="P:DNA repair"/>
    <property type="evidence" value="ECO:0007669"/>
    <property type="project" value="UniProtKB-KW"/>
</dbReference>
<evidence type="ECO:0000256" key="9">
    <source>
        <dbReference type="ARBA" id="ARBA00023204"/>
    </source>
</evidence>
<evidence type="ECO:0000256" key="12">
    <source>
        <dbReference type="SAM" id="Phobius"/>
    </source>
</evidence>
<keyword evidence="13" id="KW-1185">Reference proteome</keyword>
<evidence type="ECO:0000256" key="11">
    <source>
        <dbReference type="SAM" id="MobiDB-lite"/>
    </source>
</evidence>
<dbReference type="KEGG" id="pgri:PgNI_00318"/>
<keyword evidence="8 12" id="KW-0472">Membrane</keyword>
<dbReference type="GO" id="GO:0000077">
    <property type="term" value="P:DNA damage checkpoint signaling"/>
    <property type="evidence" value="ECO:0007669"/>
    <property type="project" value="InterPro"/>
</dbReference>
<keyword evidence="7 12" id="KW-1133">Transmembrane helix</keyword>
<keyword evidence="9" id="KW-0234">DNA repair</keyword>
<evidence type="ECO:0000313" key="14">
    <source>
        <dbReference type="RefSeq" id="XP_030987242.1"/>
    </source>
</evidence>
<keyword evidence="5 12" id="KW-0812">Transmembrane</keyword>
<gene>
    <name evidence="14" type="ORF">PgNI_00318</name>
</gene>
<sequence length="433" mass="47512">MSLTTSIDAYDTKSHSKTTTRTKHMDSSLYQLWQESSNDLFHPTLAKGNQTLAAALLLALGITSTGLFALNRSFVNIIALGVPASLALAFGVVYLFCAVGVSQSGPGLFRAVTSSTRPLHQLLRAISFTNKIHVEISEDGIRFTAEHVRVMQGVASLNKALFSSFVLNLPEAAPQGEEDEENTPVLPNFQISLPALIETLQLFGLADAAARQAKTEADPYRSNLRNYRPDAFSNQTLGVAGTCCLSYSEEGAPFSINMEEAGVNTTCNLVTYLPDAPEDIPFDREDISFKIIMQSRWLLDALAELAPTSPNRLTITASKREPFLRLSGSGPLGSSSVDFSRGRDLLETFSVRERWVQSFKFDMVKSASEAMRISSKVSLRGDGQGVLNFQFMVEVEGGGMQWLEFRFVPYLTREDDDEDDAAAEDDEDDDGQE</sequence>
<dbReference type="PRINTS" id="PR01245">
    <property type="entry name" value="RAD1REC1"/>
</dbReference>
<dbReference type="Proteomes" id="UP000515153">
    <property type="component" value="Unplaced"/>
</dbReference>
<evidence type="ECO:0000256" key="3">
    <source>
        <dbReference type="ARBA" id="ARBA00009825"/>
    </source>
</evidence>